<sequence>MEFPLSKSQNKYLIVFVDLFTRWVEFKPVRRATGKAVASALEELVLFRWETPDFLICDNGKEQVNKDVTAVLEAYGIRQVTTAPYTPRMNPTERANRTIKTMIASYVGANHRDWDKHLHELRHAMNTAIQSSTRVSPAFLNYGRHPRPVKSLRREVENPGRRMLGNRRNRVARPYFATRCDSRPRETSPGQGARETSSSL</sequence>
<evidence type="ECO:0000313" key="4">
    <source>
        <dbReference type="Proteomes" id="UP000479190"/>
    </source>
</evidence>
<protein>
    <recommendedName>
        <fullName evidence="2">Integrase catalytic domain-containing protein</fullName>
    </recommendedName>
</protein>
<dbReference type="PANTHER" id="PTHR37984:SF5">
    <property type="entry name" value="PROTEIN NYNRIN-LIKE"/>
    <property type="match status" value="1"/>
</dbReference>
<dbReference type="Pfam" id="PF00665">
    <property type="entry name" value="rve"/>
    <property type="match status" value="1"/>
</dbReference>
<dbReference type="GO" id="GO:0003676">
    <property type="term" value="F:nucleic acid binding"/>
    <property type="evidence" value="ECO:0007669"/>
    <property type="project" value="InterPro"/>
</dbReference>
<dbReference type="Proteomes" id="UP000479190">
    <property type="component" value="Unassembled WGS sequence"/>
</dbReference>
<dbReference type="SUPFAM" id="SSF53098">
    <property type="entry name" value="Ribonuclease H-like"/>
    <property type="match status" value="1"/>
</dbReference>
<dbReference type="AlphaFoldDB" id="A0A6H5IZ25"/>
<dbReference type="PROSITE" id="PS50994">
    <property type="entry name" value="INTEGRASE"/>
    <property type="match status" value="1"/>
</dbReference>
<feature type="compositionally biased region" description="Polar residues" evidence="1">
    <location>
        <begin position="188"/>
        <end position="200"/>
    </location>
</feature>
<dbReference type="InterPro" id="IPR012337">
    <property type="entry name" value="RNaseH-like_sf"/>
</dbReference>
<proteinExistence type="predicted"/>
<dbReference type="EMBL" id="CADCXV010001262">
    <property type="protein sequence ID" value="CAB0043038.1"/>
    <property type="molecule type" value="Genomic_DNA"/>
</dbReference>
<reference evidence="3 4" key="1">
    <citation type="submission" date="2020-02" db="EMBL/GenBank/DDBJ databases">
        <authorList>
            <person name="Ferguson B K."/>
        </authorList>
    </citation>
    <scope>NUCLEOTIDE SEQUENCE [LARGE SCALE GENOMIC DNA]</scope>
</reference>
<keyword evidence="4" id="KW-1185">Reference proteome</keyword>
<feature type="domain" description="Integrase catalytic" evidence="2">
    <location>
        <begin position="1"/>
        <end position="145"/>
    </location>
</feature>
<dbReference type="GO" id="GO:0015074">
    <property type="term" value="P:DNA integration"/>
    <property type="evidence" value="ECO:0007669"/>
    <property type="project" value="InterPro"/>
</dbReference>
<dbReference type="InterPro" id="IPR050951">
    <property type="entry name" value="Retrovirus_Pol_polyprotein"/>
</dbReference>
<name>A0A6H5IZ25_9HYME</name>
<dbReference type="InterPro" id="IPR001584">
    <property type="entry name" value="Integrase_cat-core"/>
</dbReference>
<evidence type="ECO:0000313" key="3">
    <source>
        <dbReference type="EMBL" id="CAB0043038.1"/>
    </source>
</evidence>
<dbReference type="InterPro" id="IPR036397">
    <property type="entry name" value="RNaseH_sf"/>
</dbReference>
<feature type="region of interest" description="Disordered" evidence="1">
    <location>
        <begin position="175"/>
        <end position="200"/>
    </location>
</feature>
<organism evidence="3 4">
    <name type="scientific">Trichogramma brassicae</name>
    <dbReference type="NCBI Taxonomy" id="86971"/>
    <lineage>
        <taxon>Eukaryota</taxon>
        <taxon>Metazoa</taxon>
        <taxon>Ecdysozoa</taxon>
        <taxon>Arthropoda</taxon>
        <taxon>Hexapoda</taxon>
        <taxon>Insecta</taxon>
        <taxon>Pterygota</taxon>
        <taxon>Neoptera</taxon>
        <taxon>Endopterygota</taxon>
        <taxon>Hymenoptera</taxon>
        <taxon>Apocrita</taxon>
        <taxon>Proctotrupomorpha</taxon>
        <taxon>Chalcidoidea</taxon>
        <taxon>Trichogrammatidae</taxon>
        <taxon>Trichogramma</taxon>
    </lineage>
</organism>
<gene>
    <name evidence="3" type="ORF">TBRA_LOCUS14626</name>
</gene>
<evidence type="ECO:0000256" key="1">
    <source>
        <dbReference type="SAM" id="MobiDB-lite"/>
    </source>
</evidence>
<dbReference type="OrthoDB" id="7697376at2759"/>
<dbReference type="Gene3D" id="3.30.420.10">
    <property type="entry name" value="Ribonuclease H-like superfamily/Ribonuclease H"/>
    <property type="match status" value="1"/>
</dbReference>
<evidence type="ECO:0000259" key="2">
    <source>
        <dbReference type="PROSITE" id="PS50994"/>
    </source>
</evidence>
<dbReference type="PANTHER" id="PTHR37984">
    <property type="entry name" value="PROTEIN CBG26694"/>
    <property type="match status" value="1"/>
</dbReference>
<accession>A0A6H5IZ25</accession>